<organism evidence="5 6">
    <name type="scientific">Symbiodinium microadriaticum</name>
    <name type="common">Dinoflagellate</name>
    <name type="synonym">Zooxanthella microadriatica</name>
    <dbReference type="NCBI Taxonomy" id="2951"/>
    <lineage>
        <taxon>Eukaryota</taxon>
        <taxon>Sar</taxon>
        <taxon>Alveolata</taxon>
        <taxon>Dinophyceae</taxon>
        <taxon>Suessiales</taxon>
        <taxon>Symbiodiniaceae</taxon>
        <taxon>Symbiodinium</taxon>
    </lineage>
</organism>
<dbReference type="InterPro" id="IPR036770">
    <property type="entry name" value="Ankyrin_rpt-contain_sf"/>
</dbReference>
<comment type="caution">
    <text evidence="5">The sequence shown here is derived from an EMBL/GenBank/DDBJ whole genome shotgun (WGS) entry which is preliminary data.</text>
</comment>
<dbReference type="InterPro" id="IPR043129">
    <property type="entry name" value="ATPase_NBD"/>
</dbReference>
<dbReference type="Gene3D" id="3.30.420.40">
    <property type="match status" value="1"/>
</dbReference>
<proteinExistence type="predicted"/>
<dbReference type="PANTHER" id="PTHR24123:SF33">
    <property type="entry name" value="PROTEIN HOS4"/>
    <property type="match status" value="1"/>
</dbReference>
<feature type="repeat" description="ANK" evidence="3">
    <location>
        <begin position="89"/>
        <end position="121"/>
    </location>
</feature>
<dbReference type="InterPro" id="IPR002110">
    <property type="entry name" value="Ankyrin_rpt"/>
</dbReference>
<evidence type="ECO:0000259" key="4">
    <source>
        <dbReference type="PROSITE" id="PS50053"/>
    </source>
</evidence>
<keyword evidence="1" id="KW-0677">Repeat</keyword>
<dbReference type="InterPro" id="IPR004567">
    <property type="entry name" value="Type_II_PanK"/>
</dbReference>
<keyword evidence="2 3" id="KW-0040">ANK repeat</keyword>
<feature type="repeat" description="ANK" evidence="3">
    <location>
        <begin position="221"/>
        <end position="253"/>
    </location>
</feature>
<dbReference type="PROSITE" id="PS50053">
    <property type="entry name" value="UBIQUITIN_2"/>
    <property type="match status" value="1"/>
</dbReference>
<dbReference type="InterPro" id="IPR029071">
    <property type="entry name" value="Ubiquitin-like_domsf"/>
</dbReference>
<evidence type="ECO:0000313" key="6">
    <source>
        <dbReference type="Proteomes" id="UP000186817"/>
    </source>
</evidence>
<dbReference type="PRINTS" id="PR01415">
    <property type="entry name" value="ANKYRIN"/>
</dbReference>
<dbReference type="CDD" id="cd17039">
    <property type="entry name" value="Ubl_ubiquitin_like"/>
    <property type="match status" value="1"/>
</dbReference>
<dbReference type="SMART" id="SM00248">
    <property type="entry name" value="ANK"/>
    <property type="match status" value="15"/>
</dbReference>
<protein>
    <submittedName>
        <fullName evidence="5">Ankyrin-1</fullName>
    </submittedName>
</protein>
<dbReference type="InterPro" id="IPR051165">
    <property type="entry name" value="Multifunctional_ANK_Repeat"/>
</dbReference>
<dbReference type="Proteomes" id="UP000186817">
    <property type="component" value="Unassembled WGS sequence"/>
</dbReference>
<feature type="repeat" description="ANK" evidence="3">
    <location>
        <begin position="418"/>
        <end position="450"/>
    </location>
</feature>
<feature type="repeat" description="ANK" evidence="3">
    <location>
        <begin position="155"/>
        <end position="187"/>
    </location>
</feature>
<feature type="repeat" description="ANK" evidence="3">
    <location>
        <begin position="319"/>
        <end position="351"/>
    </location>
</feature>
<reference evidence="5 6" key="1">
    <citation type="submission" date="2016-02" db="EMBL/GenBank/DDBJ databases">
        <title>Genome analysis of coral dinoflagellate symbionts highlights evolutionary adaptations to a symbiotic lifestyle.</title>
        <authorList>
            <person name="Aranda M."/>
            <person name="Li Y."/>
            <person name="Liew Y.J."/>
            <person name="Baumgarten S."/>
            <person name="Simakov O."/>
            <person name="Wilson M."/>
            <person name="Piel J."/>
            <person name="Ashoor H."/>
            <person name="Bougouffa S."/>
            <person name="Bajic V.B."/>
            <person name="Ryu T."/>
            <person name="Ravasi T."/>
            <person name="Bayer T."/>
            <person name="Micklem G."/>
            <person name="Kim H."/>
            <person name="Bhak J."/>
            <person name="Lajeunesse T.C."/>
            <person name="Voolstra C.R."/>
        </authorList>
    </citation>
    <scope>NUCLEOTIDE SEQUENCE [LARGE SCALE GENOMIC DNA]</scope>
    <source>
        <strain evidence="5 6">CCMP2467</strain>
    </source>
</reference>
<evidence type="ECO:0000256" key="3">
    <source>
        <dbReference type="PROSITE-ProRule" id="PRU00023"/>
    </source>
</evidence>
<dbReference type="PROSITE" id="PS50088">
    <property type="entry name" value="ANK_REPEAT"/>
    <property type="match status" value="11"/>
</dbReference>
<dbReference type="GO" id="GO:0015937">
    <property type="term" value="P:coenzyme A biosynthetic process"/>
    <property type="evidence" value="ECO:0007669"/>
    <property type="project" value="InterPro"/>
</dbReference>
<keyword evidence="6" id="KW-1185">Reference proteome</keyword>
<dbReference type="SUPFAM" id="SSF48403">
    <property type="entry name" value="Ankyrin repeat"/>
    <property type="match status" value="2"/>
</dbReference>
<dbReference type="EMBL" id="LSRX01001713">
    <property type="protein sequence ID" value="OLP77781.1"/>
    <property type="molecule type" value="Genomic_DNA"/>
</dbReference>
<dbReference type="Gene3D" id="3.30.420.510">
    <property type="match status" value="1"/>
</dbReference>
<feature type="repeat" description="ANK" evidence="3">
    <location>
        <begin position="385"/>
        <end position="417"/>
    </location>
</feature>
<dbReference type="Gene3D" id="1.25.40.20">
    <property type="entry name" value="Ankyrin repeat-containing domain"/>
    <property type="match status" value="4"/>
</dbReference>
<dbReference type="CDD" id="cd24086">
    <property type="entry name" value="ASKHA_NBD_PanK-II_euk"/>
    <property type="match status" value="1"/>
</dbReference>
<feature type="repeat" description="ANK" evidence="3">
    <location>
        <begin position="122"/>
        <end position="154"/>
    </location>
</feature>
<feature type="repeat" description="ANK" evidence="3">
    <location>
        <begin position="484"/>
        <end position="512"/>
    </location>
</feature>
<accession>A0A1Q9C4D2</accession>
<evidence type="ECO:0000313" key="5">
    <source>
        <dbReference type="EMBL" id="OLP77781.1"/>
    </source>
</evidence>
<gene>
    <name evidence="5" type="primary">ANK1</name>
    <name evidence="5" type="ORF">AK812_SmicGene42116</name>
</gene>
<dbReference type="Pfam" id="PF12796">
    <property type="entry name" value="Ank_2"/>
    <property type="match status" value="4"/>
</dbReference>
<name>A0A1Q9C4D2_SYMMI</name>
<evidence type="ECO:0000256" key="1">
    <source>
        <dbReference type="ARBA" id="ARBA00022737"/>
    </source>
</evidence>
<dbReference type="Pfam" id="PF00023">
    <property type="entry name" value="Ank"/>
    <property type="match status" value="2"/>
</dbReference>
<dbReference type="PANTHER" id="PTHR24123">
    <property type="entry name" value="ANKYRIN REPEAT-CONTAINING"/>
    <property type="match status" value="1"/>
</dbReference>
<dbReference type="PROSITE" id="PS50297">
    <property type="entry name" value="ANK_REP_REGION"/>
    <property type="match status" value="9"/>
</dbReference>
<feature type="repeat" description="ANK" evidence="3">
    <location>
        <begin position="451"/>
        <end position="483"/>
    </location>
</feature>
<dbReference type="GO" id="GO:0005524">
    <property type="term" value="F:ATP binding"/>
    <property type="evidence" value="ECO:0007669"/>
    <property type="project" value="InterPro"/>
</dbReference>
<dbReference type="InterPro" id="IPR000626">
    <property type="entry name" value="Ubiquitin-like_dom"/>
</dbReference>
<dbReference type="Gene3D" id="3.10.20.90">
    <property type="entry name" value="Phosphatidylinositol 3-kinase Catalytic Subunit, Chain A, domain 1"/>
    <property type="match status" value="1"/>
</dbReference>
<dbReference type="SUPFAM" id="SSF53067">
    <property type="entry name" value="Actin-like ATPase domain"/>
    <property type="match status" value="1"/>
</dbReference>
<feature type="repeat" description="ANK" evidence="3">
    <location>
        <begin position="254"/>
        <end position="286"/>
    </location>
</feature>
<dbReference type="SUPFAM" id="SSF54236">
    <property type="entry name" value="Ubiquitin-like"/>
    <property type="match status" value="1"/>
</dbReference>
<dbReference type="Pfam" id="PF03630">
    <property type="entry name" value="Fumble"/>
    <property type="match status" value="1"/>
</dbReference>
<dbReference type="OrthoDB" id="7464126at2759"/>
<sequence>MTVAESSTAMASHHCVLVTTLSGCAAASVHLEPTSTILSVKQEVHARTGIRPFQQDLVLGQESLDDNAKLESYPNPCELTMLVQQADASLSPALMAAVSEGSVDMVKNCLRNGADLDFRDDDGMTPILLASCTGNASVVRFLHDARADLETEMPDGSTPLLFAAGKGHVEVVQLLCEFSADVETRNSNGATSVMHAAQEGHMEVLLHLCSHKARVDSTRVDGATALSVAAAQGHADIVGCLCDFGASVDTTAGQGVTPLLLACREGHLDTVQALVDAKADLNLAMQTGVTPLAIAAHLGRTGVVRQLCECRADMLACPDGKTPLLLAAQAGHAEVVQSLCEAKCDPDFGSQQSPLDVAEQRGHLQVAFALVAAGARRRSQQSCQSFDTQLLLAASIGDLDTVEILCQHGANVDAYDKDGMTPLCFAAQSGHLSIASCLLQATADIDQARHDGATALCLASHQNQMELVEFLLVRGAEKDVLMTGGVTPLLLACRQGHLNVARCLCDRAADPNRAMCNGLTPVCMAARAGHLQLVQLLCVARADLSQTADNGLTAADLATESGHQEVATFLLEACGEHAKSSYEGMFYSAQAAQGSQSSFLLALLAAYDAGIAATTTAAKHVPSRQEPQTAVNGQQMEDSVGVCPSVLEVLQRIRQSPGHMGVDIGGSLVKMAIALPVSVAGGYNFPSRFGESGCTHSHLELTLWSSGTPFVVRFVSGATSQMEHAVQHFGLRRNRSWAFSRQDSVEKLDMLTRSPKSPYCSSSGHWKASDCASSGLDWDDASTIDTLELPTEVPTESRHPRVRRVAAAGGGACKFAPLFRNSLHVEIEPVKELSAVVDGLLLLANFRDARLEHGTAEQGTCPTDLFTTDEVGRPSPLPWPKQLFPLLLVNMGSGVSILKVDSAKRNDYTRVGGTACGGATFLGLARTLTSAKTFEEALMLAERGDASKADKLVRDIYGEDGSASLGLAGGLTASNFGKLSDLSPAGARCSEYDLARSLLQMVTQQSVLLAAAFAKHADCLDRVFFVGGFIDEPNRLARAAIAQNFRSLGGCAYFLRHSDFLGALGSLHHAFEDLEEHVEGQ</sequence>
<evidence type="ECO:0000256" key="2">
    <source>
        <dbReference type="ARBA" id="ARBA00023043"/>
    </source>
</evidence>
<feature type="repeat" description="ANK" evidence="3">
    <location>
        <begin position="517"/>
        <end position="549"/>
    </location>
</feature>
<feature type="domain" description="Ubiquitin-like" evidence="4">
    <location>
        <begin position="16"/>
        <end position="73"/>
    </location>
</feature>
<dbReference type="AlphaFoldDB" id="A0A1Q9C4D2"/>